<dbReference type="AlphaFoldDB" id="A0A6A7AHS1"/>
<name>A0A6A7AHS1_9PLEO</name>
<reference evidence="2" key="1">
    <citation type="journal article" date="2020" name="Stud. Mycol.">
        <title>101 Dothideomycetes genomes: a test case for predicting lifestyles and emergence of pathogens.</title>
        <authorList>
            <person name="Haridas S."/>
            <person name="Albert R."/>
            <person name="Binder M."/>
            <person name="Bloem J."/>
            <person name="Labutti K."/>
            <person name="Salamov A."/>
            <person name="Andreopoulos B."/>
            <person name="Baker S."/>
            <person name="Barry K."/>
            <person name="Bills G."/>
            <person name="Bluhm B."/>
            <person name="Cannon C."/>
            <person name="Castanera R."/>
            <person name="Culley D."/>
            <person name="Daum C."/>
            <person name="Ezra D."/>
            <person name="Gonzalez J."/>
            <person name="Henrissat B."/>
            <person name="Kuo A."/>
            <person name="Liang C."/>
            <person name="Lipzen A."/>
            <person name="Lutzoni F."/>
            <person name="Magnuson J."/>
            <person name="Mondo S."/>
            <person name="Nolan M."/>
            <person name="Ohm R."/>
            <person name="Pangilinan J."/>
            <person name="Park H.-J."/>
            <person name="Ramirez L."/>
            <person name="Alfaro M."/>
            <person name="Sun H."/>
            <person name="Tritt A."/>
            <person name="Yoshinaga Y."/>
            <person name="Zwiers L.-H."/>
            <person name="Turgeon B."/>
            <person name="Goodwin S."/>
            <person name="Spatafora J."/>
            <person name="Crous P."/>
            <person name="Grigoriev I."/>
        </authorList>
    </citation>
    <scope>NUCLEOTIDE SEQUENCE</scope>
    <source>
        <strain evidence="2">CBS 113818</strain>
    </source>
</reference>
<feature type="chain" id="PRO_5025387713" description="Ecp2 effector protein domain-containing protein" evidence="1">
    <location>
        <begin position="17"/>
        <end position="181"/>
    </location>
</feature>
<dbReference type="Proteomes" id="UP000799424">
    <property type="component" value="Unassembled WGS sequence"/>
</dbReference>
<evidence type="ECO:0000313" key="3">
    <source>
        <dbReference type="Proteomes" id="UP000799424"/>
    </source>
</evidence>
<dbReference type="EMBL" id="MU006217">
    <property type="protein sequence ID" value="KAF2832494.1"/>
    <property type="molecule type" value="Genomic_DNA"/>
</dbReference>
<accession>A0A6A7AHS1</accession>
<dbReference type="OrthoDB" id="3753180at2759"/>
<keyword evidence="1" id="KW-0732">Signal</keyword>
<gene>
    <name evidence="2" type="ORF">CC86DRAFT_90332</name>
</gene>
<evidence type="ECO:0000313" key="2">
    <source>
        <dbReference type="EMBL" id="KAF2832494.1"/>
    </source>
</evidence>
<protein>
    <recommendedName>
        <fullName evidence="4">Ecp2 effector protein domain-containing protein</fullName>
    </recommendedName>
</protein>
<keyword evidence="3" id="KW-1185">Reference proteome</keyword>
<sequence length="181" mass="19494">MYATLVLSTLVANSLAAPLAQTTTPDSWKIATDSTVNCDKTSEYTIGGNQGILLDTLLTNACTAMIPCAYATRPESLICTLATDISLKEQKTTTQHANVLYKGNKQSGWDAKFTVTPPTQPSDLGARWAKEDCYGYFAHVLDKWEPEGCHTNQGMGIGSITVGSESPLKGTVFEVAIVKRQ</sequence>
<proteinExistence type="predicted"/>
<organism evidence="2 3">
    <name type="scientific">Ophiobolus disseminans</name>
    <dbReference type="NCBI Taxonomy" id="1469910"/>
    <lineage>
        <taxon>Eukaryota</taxon>
        <taxon>Fungi</taxon>
        <taxon>Dikarya</taxon>
        <taxon>Ascomycota</taxon>
        <taxon>Pezizomycotina</taxon>
        <taxon>Dothideomycetes</taxon>
        <taxon>Pleosporomycetidae</taxon>
        <taxon>Pleosporales</taxon>
        <taxon>Pleosporineae</taxon>
        <taxon>Phaeosphaeriaceae</taxon>
        <taxon>Ophiobolus</taxon>
    </lineage>
</organism>
<feature type="signal peptide" evidence="1">
    <location>
        <begin position="1"/>
        <end position="16"/>
    </location>
</feature>
<evidence type="ECO:0008006" key="4">
    <source>
        <dbReference type="Google" id="ProtNLM"/>
    </source>
</evidence>
<evidence type="ECO:0000256" key="1">
    <source>
        <dbReference type="SAM" id="SignalP"/>
    </source>
</evidence>